<feature type="compositionally biased region" description="Low complexity" evidence="1">
    <location>
        <begin position="177"/>
        <end position="187"/>
    </location>
</feature>
<gene>
    <name evidence="2" type="ORF">Maq22A_c09290</name>
</gene>
<accession>A0A0C6F9P5</accession>
<dbReference type="PANTHER" id="PTHR21192">
    <property type="entry name" value="NUCLEAR PROTEIN E3-3"/>
    <property type="match status" value="1"/>
</dbReference>
<reference evidence="3" key="2">
    <citation type="submission" date="2015-01" db="EMBL/GenBank/DDBJ databases">
        <title>Complete genome sequence of Methylobacterium aquaticum strain 22A.</title>
        <authorList>
            <person name="Tani A."/>
            <person name="Ogura Y."/>
            <person name="Hayashi T."/>
        </authorList>
    </citation>
    <scope>NUCLEOTIDE SEQUENCE [LARGE SCALE GENOMIC DNA]</scope>
    <source>
        <strain evidence="3">MA-22A</strain>
    </source>
</reference>
<organism evidence="2 3">
    <name type="scientific">Methylobacterium aquaticum</name>
    <dbReference type="NCBI Taxonomy" id="270351"/>
    <lineage>
        <taxon>Bacteria</taxon>
        <taxon>Pseudomonadati</taxon>
        <taxon>Pseudomonadota</taxon>
        <taxon>Alphaproteobacteria</taxon>
        <taxon>Hyphomicrobiales</taxon>
        <taxon>Methylobacteriaceae</taxon>
        <taxon>Methylobacterium</taxon>
    </lineage>
</organism>
<dbReference type="PANTHER" id="PTHR21192:SF2">
    <property type="entry name" value="NADH DEHYDROGENASE [UBIQUINONE] 1 ALPHA SUBCOMPLEX ASSEMBLY FACTOR 3"/>
    <property type="match status" value="1"/>
</dbReference>
<dbReference type="CDD" id="cd00248">
    <property type="entry name" value="Mth938-like"/>
    <property type="match status" value="1"/>
</dbReference>
<feature type="region of interest" description="Disordered" evidence="1">
    <location>
        <begin position="71"/>
        <end position="226"/>
    </location>
</feature>
<proteinExistence type="predicted"/>
<dbReference type="SUPFAM" id="SSF64076">
    <property type="entry name" value="MTH938-like"/>
    <property type="match status" value="1"/>
</dbReference>
<feature type="compositionally biased region" description="Low complexity" evidence="1">
    <location>
        <begin position="110"/>
        <end position="119"/>
    </location>
</feature>
<dbReference type="PATRIC" id="fig|270351.10.peg.1783"/>
<dbReference type="AlphaFoldDB" id="A0A0C6F9P5"/>
<feature type="compositionally biased region" description="Basic residues" evidence="1">
    <location>
        <begin position="188"/>
        <end position="211"/>
    </location>
</feature>
<feature type="compositionally biased region" description="Basic and acidic residues" evidence="1">
    <location>
        <begin position="212"/>
        <end position="226"/>
    </location>
</feature>
<dbReference type="Pfam" id="PF04430">
    <property type="entry name" value="DUF498"/>
    <property type="match status" value="1"/>
</dbReference>
<name>A0A0C6F9P5_9HYPH</name>
<protein>
    <submittedName>
        <fullName evidence="2">Membrane protein</fullName>
    </submittedName>
</protein>
<evidence type="ECO:0000313" key="3">
    <source>
        <dbReference type="Proteomes" id="UP000061432"/>
    </source>
</evidence>
<dbReference type="InterPro" id="IPR036748">
    <property type="entry name" value="MTH938-like_sf"/>
</dbReference>
<dbReference type="InterPro" id="IPR007523">
    <property type="entry name" value="NDUFAF3/AAMDC"/>
</dbReference>
<feature type="compositionally biased region" description="Basic residues" evidence="1">
    <location>
        <begin position="87"/>
        <end position="105"/>
    </location>
</feature>
<feature type="compositionally biased region" description="Basic and acidic residues" evidence="1">
    <location>
        <begin position="128"/>
        <end position="139"/>
    </location>
</feature>
<evidence type="ECO:0000256" key="1">
    <source>
        <dbReference type="SAM" id="MobiDB-lite"/>
    </source>
</evidence>
<dbReference type="KEGG" id="maqu:Maq22A_c09290"/>
<sequence>MATSHPAHALRSGQRGAPTHPSETDDAPPPPLARRIPLRLHAPAAPQLPALGLHLGRHGGAVPADRAQFRHRLQGRHPGRAAAEARRHLRRRRGATHRQRFRLRRDRGPGARPGLDLGPLPAPGRRRDRPDPGDAEGPRRLRQGLRLRPRRDRRPPRVGRAGAIGHDRRRALGRGGAALPVVPVRARAGARRHRRHPARHRHHGRVVRHHPDRVQHDLDRRDSDDRRLLAQRDGGGVRPHPRADAPLQDHADRGAAQPLDQLHHVAHRDDRDVDRPVAARAGAVRRRGDQGLLGGDAGRRGDLHLLGDLRLDPVPDLYRAPGRRPLAGARHVQPEAGGRVVAGEGASGSGRLHDGFVPGRYPIDAYGGGGFRFADMSHRGSILALPSGVRAWDVTDPDGITPESLAPLLAEAGEANLLLLGTGAEIVFVPDSLRQHLKQAGIGLDVMQTGAAARTYNILMAENRKVAAALIAVP</sequence>
<dbReference type="Proteomes" id="UP000061432">
    <property type="component" value="Chromosome"/>
</dbReference>
<reference evidence="2 3" key="1">
    <citation type="journal article" date="2015" name="Genome Announc.">
        <title>Complete Genome Sequence of Methylobacterium aquaticum Strain 22A, Isolated from Racomitrium japonicum Moss.</title>
        <authorList>
            <person name="Tani A."/>
            <person name="Ogura Y."/>
            <person name="Hayashi T."/>
            <person name="Kimbara K."/>
        </authorList>
    </citation>
    <scope>NUCLEOTIDE SEQUENCE [LARGE SCALE GENOMIC DNA]</scope>
    <source>
        <strain evidence="2 3">MA-22A</strain>
    </source>
</reference>
<evidence type="ECO:0000313" key="2">
    <source>
        <dbReference type="EMBL" id="BAQ45153.1"/>
    </source>
</evidence>
<dbReference type="STRING" id="270351.Maq22A_c09290"/>
<feature type="compositionally biased region" description="Basic residues" evidence="1">
    <location>
        <begin position="140"/>
        <end position="157"/>
    </location>
</feature>
<dbReference type="EMBL" id="AP014704">
    <property type="protein sequence ID" value="BAQ45153.1"/>
    <property type="molecule type" value="Genomic_DNA"/>
</dbReference>
<dbReference type="Gene3D" id="3.40.1230.10">
    <property type="entry name" value="MTH938-like"/>
    <property type="match status" value="1"/>
</dbReference>
<feature type="region of interest" description="Disordered" evidence="1">
    <location>
        <begin position="1"/>
        <end position="34"/>
    </location>
</feature>